<dbReference type="PANTHER" id="PTHR38601:SF1">
    <property type="entry name" value="HYDROGENASE-4 COMPONENT E"/>
    <property type="match status" value="1"/>
</dbReference>
<feature type="transmembrane region" description="Helical" evidence="6">
    <location>
        <begin position="63"/>
        <end position="86"/>
    </location>
</feature>
<dbReference type="Gene3D" id="1.10.287.3510">
    <property type="match status" value="1"/>
</dbReference>
<evidence type="ECO:0000313" key="7">
    <source>
        <dbReference type="EMBL" id="VAX12192.1"/>
    </source>
</evidence>
<feature type="transmembrane region" description="Helical" evidence="6">
    <location>
        <begin position="12"/>
        <end position="29"/>
    </location>
</feature>
<gene>
    <name evidence="7" type="ORF">MNBD_GAMMA24-2582</name>
</gene>
<proteinExistence type="predicted"/>
<evidence type="ECO:0000256" key="1">
    <source>
        <dbReference type="ARBA" id="ARBA00004651"/>
    </source>
</evidence>
<evidence type="ECO:0000256" key="5">
    <source>
        <dbReference type="ARBA" id="ARBA00023136"/>
    </source>
</evidence>
<comment type="subcellular location">
    <subcellularLocation>
        <location evidence="1">Cell membrane</location>
        <topology evidence="1">Multi-pass membrane protein</topology>
    </subcellularLocation>
</comment>
<dbReference type="PANTHER" id="PTHR38601">
    <property type="entry name" value="HYDROGENASE-4 COMPONENT E"/>
    <property type="match status" value="1"/>
</dbReference>
<keyword evidence="5 6" id="KW-0472">Membrane</keyword>
<feature type="transmembrane region" description="Helical" evidence="6">
    <location>
        <begin position="98"/>
        <end position="119"/>
    </location>
</feature>
<reference evidence="7" key="1">
    <citation type="submission" date="2018-06" db="EMBL/GenBank/DDBJ databases">
        <authorList>
            <person name="Zhirakovskaya E."/>
        </authorList>
    </citation>
    <scope>NUCLEOTIDE SEQUENCE</scope>
</reference>
<name>A0A3B1B7V5_9ZZZZ</name>
<keyword evidence="3 6" id="KW-0812">Transmembrane</keyword>
<keyword evidence="4 6" id="KW-1133">Transmembrane helix</keyword>
<keyword evidence="2" id="KW-1003">Cell membrane</keyword>
<organism evidence="7">
    <name type="scientific">hydrothermal vent metagenome</name>
    <dbReference type="NCBI Taxonomy" id="652676"/>
    <lineage>
        <taxon>unclassified sequences</taxon>
        <taxon>metagenomes</taxon>
        <taxon>ecological metagenomes</taxon>
    </lineage>
</organism>
<dbReference type="EMBL" id="UOFZ01000022">
    <property type="protein sequence ID" value="VAX12192.1"/>
    <property type="molecule type" value="Genomic_DNA"/>
</dbReference>
<dbReference type="AlphaFoldDB" id="A0A3B1B7V5"/>
<feature type="transmembrane region" description="Helical" evidence="6">
    <location>
        <begin position="158"/>
        <end position="175"/>
    </location>
</feature>
<dbReference type="GO" id="GO:0005886">
    <property type="term" value="C:plasma membrane"/>
    <property type="evidence" value="ECO:0007669"/>
    <property type="project" value="UniProtKB-SubCell"/>
</dbReference>
<evidence type="ECO:0000256" key="6">
    <source>
        <dbReference type="SAM" id="Phobius"/>
    </source>
</evidence>
<protein>
    <submittedName>
        <fullName evidence="7">Hydrogenase-4 component E</fullName>
    </submittedName>
</protein>
<feature type="transmembrane region" description="Helical" evidence="6">
    <location>
        <begin position="36"/>
        <end position="57"/>
    </location>
</feature>
<feature type="transmembrane region" description="Helical" evidence="6">
    <location>
        <begin position="131"/>
        <end position="149"/>
    </location>
</feature>
<accession>A0A3B1B7V5</accession>
<dbReference type="InterPro" id="IPR038730">
    <property type="entry name" value="HyfE-like"/>
</dbReference>
<sequence>MNLMHLTLLEQAVFVLAALVVLLSFSLLAQARLLAGIHIFAWQGVVLAAATALIAATSDEPHLFISAALTFLLKALIIPWMLHRLVRRLELERHAEPLLHPALVMMAGAALVIFSYWVVAPIEQLELAGTRNILSISLAVVLLGLLIMVTRRQAVTQVIGFMSMENGLFLAAVAATQGMPLVVELGIAFDVLVAAVLFGVFFLHISESIDSLDVDRLNRLSTHEDDGV</sequence>
<feature type="transmembrane region" description="Helical" evidence="6">
    <location>
        <begin position="181"/>
        <end position="203"/>
    </location>
</feature>
<evidence type="ECO:0000256" key="4">
    <source>
        <dbReference type="ARBA" id="ARBA00022989"/>
    </source>
</evidence>
<evidence type="ECO:0000256" key="2">
    <source>
        <dbReference type="ARBA" id="ARBA00022475"/>
    </source>
</evidence>
<evidence type="ECO:0000256" key="3">
    <source>
        <dbReference type="ARBA" id="ARBA00022692"/>
    </source>
</evidence>